<dbReference type="InterPro" id="IPR023382">
    <property type="entry name" value="MnmA-like_central_sf"/>
</dbReference>
<evidence type="ECO:0000256" key="2">
    <source>
        <dbReference type="ARBA" id="ARBA00022679"/>
    </source>
</evidence>
<feature type="region of interest" description="Interaction with tRNA" evidence="9">
    <location>
        <begin position="157"/>
        <end position="159"/>
    </location>
</feature>
<evidence type="ECO:0000259" key="11">
    <source>
        <dbReference type="Pfam" id="PF20259"/>
    </source>
</evidence>
<dbReference type="Pfam" id="PF20259">
    <property type="entry name" value="tRNA_Me_trans_M"/>
    <property type="match status" value="1"/>
</dbReference>
<keyword evidence="4 9" id="KW-0547">Nucleotide-binding</keyword>
<dbReference type="NCBIfam" id="NF001138">
    <property type="entry name" value="PRK00143.1"/>
    <property type="match status" value="1"/>
</dbReference>
<keyword evidence="3 9" id="KW-0819">tRNA processing</keyword>
<evidence type="ECO:0000256" key="6">
    <source>
        <dbReference type="ARBA" id="ARBA00022884"/>
    </source>
</evidence>
<evidence type="ECO:0000259" key="10">
    <source>
        <dbReference type="Pfam" id="PF20258"/>
    </source>
</evidence>
<dbReference type="EC" id="2.8.1.13" evidence="9"/>
<dbReference type="Pfam" id="PF20258">
    <property type="entry name" value="tRNA_Me_trans_C"/>
    <property type="match status" value="1"/>
</dbReference>
<dbReference type="Proteomes" id="UP000598820">
    <property type="component" value="Unassembled WGS sequence"/>
</dbReference>
<evidence type="ECO:0000256" key="1">
    <source>
        <dbReference type="ARBA" id="ARBA00022555"/>
    </source>
</evidence>
<dbReference type="GO" id="GO:0000049">
    <property type="term" value="F:tRNA binding"/>
    <property type="evidence" value="ECO:0007669"/>
    <property type="project" value="UniProtKB-KW"/>
</dbReference>
<dbReference type="GO" id="GO:0005524">
    <property type="term" value="F:ATP binding"/>
    <property type="evidence" value="ECO:0007669"/>
    <property type="project" value="UniProtKB-KW"/>
</dbReference>
<evidence type="ECO:0000256" key="7">
    <source>
        <dbReference type="ARBA" id="ARBA00023157"/>
    </source>
</evidence>
<dbReference type="Pfam" id="PF03054">
    <property type="entry name" value="tRNA_Me_trans"/>
    <property type="match status" value="1"/>
</dbReference>
<feature type="region of interest" description="Interaction with tRNA" evidence="9">
    <location>
        <begin position="318"/>
        <end position="319"/>
    </location>
</feature>
<feature type="domain" description="tRNA-specific 2-thiouridylase MnmA-like central" evidence="11">
    <location>
        <begin position="230"/>
        <end position="284"/>
    </location>
</feature>
<protein>
    <recommendedName>
        <fullName evidence="9">tRNA-specific 2-thiouridylase MnmA</fullName>
        <ecNumber evidence="9">2.8.1.13</ecNumber>
    </recommendedName>
</protein>
<dbReference type="RefSeq" id="WP_190892557.1">
    <property type="nucleotide sequence ID" value="NZ_JACWZY010000050.1"/>
</dbReference>
<feature type="binding site" evidence="9">
    <location>
        <position position="36"/>
    </location>
    <ligand>
        <name>ATP</name>
        <dbReference type="ChEBI" id="CHEBI:30616"/>
    </ligand>
</feature>
<comment type="caution">
    <text evidence="12">The sequence shown here is derived from an EMBL/GenBank/DDBJ whole genome shotgun (WGS) entry which is preliminary data.</text>
</comment>
<comment type="catalytic activity">
    <reaction evidence="8 9">
        <text>S-sulfanyl-L-cysteinyl-[protein] + uridine(34) in tRNA + AH2 + ATP = 2-thiouridine(34) in tRNA + L-cysteinyl-[protein] + A + AMP + diphosphate + H(+)</text>
        <dbReference type="Rhea" id="RHEA:47032"/>
        <dbReference type="Rhea" id="RHEA-COMP:10131"/>
        <dbReference type="Rhea" id="RHEA-COMP:11726"/>
        <dbReference type="Rhea" id="RHEA-COMP:11727"/>
        <dbReference type="Rhea" id="RHEA-COMP:11728"/>
        <dbReference type="ChEBI" id="CHEBI:13193"/>
        <dbReference type="ChEBI" id="CHEBI:15378"/>
        <dbReference type="ChEBI" id="CHEBI:17499"/>
        <dbReference type="ChEBI" id="CHEBI:29950"/>
        <dbReference type="ChEBI" id="CHEBI:30616"/>
        <dbReference type="ChEBI" id="CHEBI:33019"/>
        <dbReference type="ChEBI" id="CHEBI:61963"/>
        <dbReference type="ChEBI" id="CHEBI:65315"/>
        <dbReference type="ChEBI" id="CHEBI:87170"/>
        <dbReference type="ChEBI" id="CHEBI:456215"/>
        <dbReference type="EC" id="2.8.1.13"/>
    </reaction>
</comment>
<keyword evidence="7" id="KW-1015">Disulfide bond</keyword>
<dbReference type="CDD" id="cd01998">
    <property type="entry name" value="MnmA_TRMU-like"/>
    <property type="match status" value="1"/>
</dbReference>
<keyword evidence="13" id="KW-1185">Reference proteome</keyword>
<evidence type="ECO:0000256" key="3">
    <source>
        <dbReference type="ARBA" id="ARBA00022694"/>
    </source>
</evidence>
<evidence type="ECO:0000313" key="12">
    <source>
        <dbReference type="EMBL" id="MBD2705285.1"/>
    </source>
</evidence>
<proteinExistence type="inferred from homology"/>
<dbReference type="AlphaFoldDB" id="A0A927AVP3"/>
<dbReference type="Gene3D" id="3.40.50.620">
    <property type="entry name" value="HUPs"/>
    <property type="match status" value="1"/>
</dbReference>
<comment type="caution">
    <text evidence="9">Lacks conserved residue(s) required for the propagation of feature annotation.</text>
</comment>
<evidence type="ECO:0000256" key="8">
    <source>
        <dbReference type="ARBA" id="ARBA00051542"/>
    </source>
</evidence>
<feature type="active site" description="Nucleophile" evidence="9">
    <location>
        <position position="106"/>
    </location>
</feature>
<sequence>MSKHGRILVAMSGGIDSSLAAVLLHEEGYEVIGMTMKTWDYASSGGSKKETGCCSLDSINDARNIAVSLGFPHYILDIREEFGDYVIDHFTGEYLEGRTPNPCVLCNTHIKWDALLRRADRLDCESIATGHYAKIREENTGTPSRRYVLSKGVDTLKDQSYVLWGVSQESLSRTKLPLGHLRKSEIREMAKERGFIELVTKSESYEICFVPDNDYRGFLKRRMPGLEAEVAGGNFVMEGTGKILGKHQGYPFYTIGQRKGLGMAFGQPMFVTEIRKETNEVVLGVDKDLLRDGMIVRKLNLQKYDHITGPLETVTKVRYKDPGTSAIISQVDDDQIEVRFHEGVSAIAPGQAAVFYEGDDVVGGGWIMKSFRQQDAETQRSEAQFV</sequence>
<dbReference type="SUPFAM" id="SSF52402">
    <property type="entry name" value="Adenine nucleotide alpha hydrolases-like"/>
    <property type="match status" value="1"/>
</dbReference>
<dbReference type="PANTHER" id="PTHR11933:SF5">
    <property type="entry name" value="MITOCHONDRIAL TRNA-SPECIFIC 2-THIOURIDYLASE 1"/>
    <property type="match status" value="1"/>
</dbReference>
<feature type="binding site" evidence="9">
    <location>
        <begin position="10"/>
        <end position="17"/>
    </location>
    <ligand>
        <name>ATP</name>
        <dbReference type="ChEBI" id="CHEBI:30616"/>
    </ligand>
</feature>
<evidence type="ECO:0000256" key="9">
    <source>
        <dbReference type="HAMAP-Rule" id="MF_00144"/>
    </source>
</evidence>
<gene>
    <name evidence="9 12" type="primary">mnmA</name>
    <name evidence="12" type="ORF">IC229_32000</name>
</gene>
<dbReference type="InterPro" id="IPR014729">
    <property type="entry name" value="Rossmann-like_a/b/a_fold"/>
</dbReference>
<keyword evidence="9" id="KW-0963">Cytoplasm</keyword>
<dbReference type="EMBL" id="JACWZY010000050">
    <property type="protein sequence ID" value="MBD2705285.1"/>
    <property type="molecule type" value="Genomic_DNA"/>
</dbReference>
<feature type="binding site" evidence="9">
    <location>
        <position position="130"/>
    </location>
    <ligand>
        <name>ATP</name>
        <dbReference type="ChEBI" id="CHEBI:30616"/>
    </ligand>
</feature>
<evidence type="ECO:0000256" key="5">
    <source>
        <dbReference type="ARBA" id="ARBA00022840"/>
    </source>
</evidence>
<keyword evidence="1 9" id="KW-0820">tRNA-binding</keyword>
<dbReference type="NCBIfam" id="TIGR00420">
    <property type="entry name" value="trmU"/>
    <property type="match status" value="1"/>
</dbReference>
<feature type="site" description="Interaction with tRNA" evidence="9">
    <location>
        <position position="351"/>
    </location>
</feature>
<keyword evidence="5 9" id="KW-0067">ATP-binding</keyword>
<dbReference type="GO" id="GO:0103016">
    <property type="term" value="F:tRNA-uridine 2-sulfurtransferase activity"/>
    <property type="evidence" value="ECO:0007669"/>
    <property type="project" value="UniProtKB-EC"/>
</dbReference>
<dbReference type="GO" id="GO:0002143">
    <property type="term" value="P:tRNA wobble position uridine thiolation"/>
    <property type="evidence" value="ECO:0007669"/>
    <property type="project" value="TreeGrafter"/>
</dbReference>
<feature type="active site" description="Cysteine persulfide intermediate" evidence="9">
    <location>
        <position position="208"/>
    </location>
</feature>
<dbReference type="InterPro" id="IPR046885">
    <property type="entry name" value="MnmA-like_C"/>
</dbReference>
<comment type="function">
    <text evidence="9">Catalyzes the 2-thiolation of uridine at the wobble position (U34) of tRNA, leading to the formation of s(2)U34.</text>
</comment>
<evidence type="ECO:0000256" key="4">
    <source>
        <dbReference type="ARBA" id="ARBA00022741"/>
    </source>
</evidence>
<accession>A0A927AVP3</accession>
<comment type="subcellular location">
    <subcellularLocation>
        <location evidence="9">Cytoplasm</location>
    </subcellularLocation>
</comment>
<comment type="similarity">
    <text evidence="9">Belongs to the MnmA/TRMU family.</text>
</comment>
<dbReference type="InterPro" id="IPR046884">
    <property type="entry name" value="MnmA-like_central"/>
</dbReference>
<name>A0A927AVP3_9BACT</name>
<dbReference type="GO" id="GO:0005737">
    <property type="term" value="C:cytoplasm"/>
    <property type="evidence" value="ECO:0007669"/>
    <property type="project" value="UniProtKB-SubCell"/>
</dbReference>
<keyword evidence="2 9" id="KW-0808">Transferase</keyword>
<feature type="site" description="Interaction with tRNA" evidence="9">
    <location>
        <position position="131"/>
    </location>
</feature>
<organism evidence="12 13">
    <name type="scientific">Spirosoma profusum</name>
    <dbReference type="NCBI Taxonomy" id="2771354"/>
    <lineage>
        <taxon>Bacteria</taxon>
        <taxon>Pseudomonadati</taxon>
        <taxon>Bacteroidota</taxon>
        <taxon>Cytophagia</taxon>
        <taxon>Cytophagales</taxon>
        <taxon>Cytophagaceae</taxon>
        <taxon>Spirosoma</taxon>
    </lineage>
</organism>
<evidence type="ECO:0000313" key="13">
    <source>
        <dbReference type="Proteomes" id="UP000598820"/>
    </source>
</evidence>
<reference evidence="12" key="1">
    <citation type="submission" date="2020-09" db="EMBL/GenBank/DDBJ databases">
        <authorList>
            <person name="Kim M.K."/>
        </authorList>
    </citation>
    <scope>NUCLEOTIDE SEQUENCE</scope>
    <source>
        <strain evidence="12">BT702</strain>
    </source>
</reference>
<dbReference type="HAMAP" id="MF_00144">
    <property type="entry name" value="tRNA_thiouridyl_MnmA"/>
    <property type="match status" value="1"/>
</dbReference>
<dbReference type="PANTHER" id="PTHR11933">
    <property type="entry name" value="TRNA 5-METHYLAMINOMETHYL-2-THIOURIDYLATE -METHYLTRANSFERASE"/>
    <property type="match status" value="1"/>
</dbReference>
<feature type="domain" description="tRNA-specific 2-thiouridylase MnmA-like C-terminal" evidence="10">
    <location>
        <begin position="292"/>
        <end position="367"/>
    </location>
</feature>
<dbReference type="Gene3D" id="2.30.30.280">
    <property type="entry name" value="Adenine nucleotide alpha hydrolases-like domains"/>
    <property type="match status" value="1"/>
</dbReference>
<dbReference type="InterPro" id="IPR004506">
    <property type="entry name" value="MnmA-like"/>
</dbReference>
<keyword evidence="6 9" id="KW-0694">RNA-binding</keyword>
<dbReference type="Gene3D" id="2.40.30.10">
    <property type="entry name" value="Translation factors"/>
    <property type="match status" value="1"/>
</dbReference>